<evidence type="ECO:0000256" key="2">
    <source>
        <dbReference type="ARBA" id="ARBA00022679"/>
    </source>
</evidence>
<dbReference type="PANTHER" id="PTHR46098:SF1">
    <property type="entry name" value="TRNA (CYTOSINE(38)-C(5))-METHYLTRANSFERASE"/>
    <property type="match status" value="1"/>
</dbReference>
<evidence type="ECO:0000313" key="8">
    <source>
        <dbReference type="Proteomes" id="UP000654075"/>
    </source>
</evidence>
<keyword evidence="2 4" id="KW-0808">Transferase</keyword>
<dbReference type="InterPro" id="IPR018117">
    <property type="entry name" value="C5_DNA_meth_AS"/>
</dbReference>
<dbReference type="InterPro" id="IPR029063">
    <property type="entry name" value="SAM-dependent_MTases_sf"/>
</dbReference>
<dbReference type="OrthoDB" id="414133at2759"/>
<keyword evidence="8" id="KW-1185">Reference proteome</keyword>
<evidence type="ECO:0000256" key="5">
    <source>
        <dbReference type="RuleBase" id="RU000416"/>
    </source>
</evidence>
<proteinExistence type="inferred from homology"/>
<dbReference type="Proteomes" id="UP000654075">
    <property type="component" value="Unassembled WGS sequence"/>
</dbReference>
<dbReference type="Gene3D" id="3.40.50.150">
    <property type="entry name" value="Vaccinia Virus protein VP39"/>
    <property type="match status" value="1"/>
</dbReference>
<keyword evidence="3 4" id="KW-0949">S-adenosyl-L-methionine</keyword>
<dbReference type="Gene3D" id="3.90.120.10">
    <property type="entry name" value="DNA Methylase, subunit A, domain 2"/>
    <property type="match status" value="1"/>
</dbReference>
<dbReference type="EC" id="2.1.1.37" evidence="6"/>
<dbReference type="PRINTS" id="PR00105">
    <property type="entry name" value="C5METTRFRASE"/>
</dbReference>
<keyword evidence="1 4" id="KW-0489">Methyltransferase</keyword>
<dbReference type="GO" id="GO:0003886">
    <property type="term" value="F:DNA (cytosine-5-)-methyltransferase activity"/>
    <property type="evidence" value="ECO:0007669"/>
    <property type="project" value="UniProtKB-EC"/>
</dbReference>
<name>A0A813GTV1_POLGL</name>
<comment type="catalytic activity">
    <reaction evidence="6">
        <text>a 2'-deoxycytidine in DNA + S-adenosyl-L-methionine = a 5-methyl-2'-deoxycytidine in DNA + S-adenosyl-L-homocysteine + H(+)</text>
        <dbReference type="Rhea" id="RHEA:13681"/>
        <dbReference type="Rhea" id="RHEA-COMP:11369"/>
        <dbReference type="Rhea" id="RHEA-COMP:11370"/>
        <dbReference type="ChEBI" id="CHEBI:15378"/>
        <dbReference type="ChEBI" id="CHEBI:57856"/>
        <dbReference type="ChEBI" id="CHEBI:59789"/>
        <dbReference type="ChEBI" id="CHEBI:85452"/>
        <dbReference type="ChEBI" id="CHEBI:85454"/>
        <dbReference type="EC" id="2.1.1.37"/>
    </reaction>
</comment>
<evidence type="ECO:0000313" key="7">
    <source>
        <dbReference type="EMBL" id="CAE8626648.1"/>
    </source>
</evidence>
<dbReference type="NCBIfam" id="TIGR00675">
    <property type="entry name" value="dcm"/>
    <property type="match status" value="1"/>
</dbReference>
<dbReference type="PANTHER" id="PTHR46098">
    <property type="entry name" value="TRNA (CYTOSINE(38)-C(5))-METHYLTRANSFERASE"/>
    <property type="match status" value="1"/>
</dbReference>
<dbReference type="InterPro" id="IPR001525">
    <property type="entry name" value="C5_MeTfrase"/>
</dbReference>
<dbReference type="EMBL" id="CAJNNV010029004">
    <property type="protein sequence ID" value="CAE8626648.1"/>
    <property type="molecule type" value="Genomic_DNA"/>
</dbReference>
<evidence type="ECO:0000256" key="6">
    <source>
        <dbReference type="RuleBase" id="RU000417"/>
    </source>
</evidence>
<dbReference type="Pfam" id="PF00145">
    <property type="entry name" value="DNA_methylase"/>
    <property type="match status" value="1"/>
</dbReference>
<evidence type="ECO:0000256" key="1">
    <source>
        <dbReference type="ARBA" id="ARBA00022603"/>
    </source>
</evidence>
<protein>
    <recommendedName>
        <fullName evidence="6">Cytosine-specific methyltransferase</fullName>
        <ecNumber evidence="6">2.1.1.37</ecNumber>
    </recommendedName>
</protein>
<dbReference type="PROSITE" id="PS51679">
    <property type="entry name" value="SAM_MT_C5"/>
    <property type="match status" value="1"/>
</dbReference>
<dbReference type="AlphaFoldDB" id="A0A813GTV1"/>
<reference evidence="7" key="1">
    <citation type="submission" date="2021-02" db="EMBL/GenBank/DDBJ databases">
        <authorList>
            <person name="Dougan E. K."/>
            <person name="Rhodes N."/>
            <person name="Thang M."/>
            <person name="Chan C."/>
        </authorList>
    </citation>
    <scope>NUCLEOTIDE SEQUENCE</scope>
</reference>
<sequence>MMTGAVRWTHSFPSWSPGATFLSHALPGAALRQTTAYFSLARSFTFARERSTNGARMEFAMLTLALRRQRLPALVAQAGQVRMIFKCSVRALERSGFHSLAGLTRQEREIQFMRSVMVGALRCPPHLAERCRQALLLRGSLKIGRNVEKDSSMAAVLVHAMPGEPAALLDDEANRWKIPEAMVPHEARNGLEAMLAAGDIEWIRGRRYPATIPQKTNPLSGGAGLGNTRYIELFSGIGGFRIALDSLGAICTMASEIDPEARQTYMANFWEEPSGDISEIHAEDVPAHDMLTAGFPCQSFSSAGNRAGLSCDTGRLFFEVVRILRHCQPRSFLLENVPHLLELDGGATWCTIRHHLEDAGYDVHHAILNAYYWGVPQNRHRLYIVGFRRDLQRRSFVWPEPKKEWPSSKRVRDLLEELSEEQEAQHVLSEHQWDKVQASPENVNSALAGKRLVDLDGAARTLMSSYRRSYSKHSEFVPRPAARNAHPRFFTPRECARLQGFPEEFVIDACRNPNRFYHHVGNAAVPPVIRAIATVMLSELQETQGKQVPSLKTQIEQANPENNLPTLVWCHFFA</sequence>
<dbReference type="InterPro" id="IPR050750">
    <property type="entry name" value="C5-MTase"/>
</dbReference>
<feature type="active site" evidence="4">
    <location>
        <position position="297"/>
    </location>
</feature>
<dbReference type="GO" id="GO:0032259">
    <property type="term" value="P:methylation"/>
    <property type="evidence" value="ECO:0007669"/>
    <property type="project" value="UniProtKB-KW"/>
</dbReference>
<evidence type="ECO:0000256" key="3">
    <source>
        <dbReference type="ARBA" id="ARBA00022691"/>
    </source>
</evidence>
<dbReference type="PROSITE" id="PS00094">
    <property type="entry name" value="C5_MTASE_1"/>
    <property type="match status" value="1"/>
</dbReference>
<evidence type="ECO:0000256" key="4">
    <source>
        <dbReference type="PROSITE-ProRule" id="PRU01016"/>
    </source>
</evidence>
<comment type="caution">
    <text evidence="7">The sequence shown here is derived from an EMBL/GenBank/DDBJ whole genome shotgun (WGS) entry which is preliminary data.</text>
</comment>
<organism evidence="7 8">
    <name type="scientific">Polarella glacialis</name>
    <name type="common">Dinoflagellate</name>
    <dbReference type="NCBI Taxonomy" id="89957"/>
    <lineage>
        <taxon>Eukaryota</taxon>
        <taxon>Sar</taxon>
        <taxon>Alveolata</taxon>
        <taxon>Dinophyceae</taxon>
        <taxon>Suessiales</taxon>
        <taxon>Suessiaceae</taxon>
        <taxon>Polarella</taxon>
    </lineage>
</organism>
<accession>A0A813GTV1</accession>
<comment type="similarity">
    <text evidence="4 5">Belongs to the class I-like SAM-binding methyltransferase superfamily. C5-methyltransferase family.</text>
</comment>
<dbReference type="SUPFAM" id="SSF53335">
    <property type="entry name" value="S-adenosyl-L-methionine-dependent methyltransferases"/>
    <property type="match status" value="1"/>
</dbReference>
<gene>
    <name evidence="7" type="ORF">PGLA1383_LOCUS43554</name>
</gene>
<dbReference type="CDD" id="cd00315">
    <property type="entry name" value="Cyt_C5_DNA_methylase"/>
    <property type="match status" value="1"/>
</dbReference>